<dbReference type="STRING" id="33960.TY91_09710"/>
<gene>
    <name evidence="4" type="ORF">FC82_GL000177</name>
</gene>
<dbReference type="SUPFAM" id="SSF48498">
    <property type="entry name" value="Tetracyclin repressor-like, C-terminal domain"/>
    <property type="match status" value="1"/>
</dbReference>
<dbReference type="AlphaFoldDB" id="A0A0R2B6Z7"/>
<evidence type="ECO:0000256" key="2">
    <source>
        <dbReference type="PROSITE-ProRule" id="PRU00335"/>
    </source>
</evidence>
<comment type="caution">
    <text evidence="4">The sequence shown here is derived from an EMBL/GenBank/DDBJ whole genome shotgun (WGS) entry which is preliminary data.</text>
</comment>
<accession>A0A0R2B6Z7</accession>
<dbReference type="Pfam" id="PF00440">
    <property type="entry name" value="TetR_N"/>
    <property type="match status" value="1"/>
</dbReference>
<protein>
    <submittedName>
        <fullName evidence="4">TetR family transcriptional regulator</fullName>
    </submittedName>
</protein>
<dbReference type="InterPro" id="IPR050109">
    <property type="entry name" value="HTH-type_TetR-like_transc_reg"/>
</dbReference>
<reference evidence="4 5" key="1">
    <citation type="journal article" date="2015" name="Genome Announc.">
        <title>Expanding the biotechnology potential of lactobacilli through comparative genomics of 213 strains and associated genera.</title>
        <authorList>
            <person name="Sun Z."/>
            <person name="Harris H.M."/>
            <person name="McCann A."/>
            <person name="Guo C."/>
            <person name="Argimon S."/>
            <person name="Zhang W."/>
            <person name="Yang X."/>
            <person name="Jeffery I.B."/>
            <person name="Cooney J.C."/>
            <person name="Kagawa T.F."/>
            <person name="Liu W."/>
            <person name="Song Y."/>
            <person name="Salvetti E."/>
            <person name="Wrobel A."/>
            <person name="Rasinkangas P."/>
            <person name="Parkhill J."/>
            <person name="Rea M.C."/>
            <person name="O'Sullivan O."/>
            <person name="Ritari J."/>
            <person name="Douillard F.P."/>
            <person name="Paul Ross R."/>
            <person name="Yang R."/>
            <person name="Briner A.E."/>
            <person name="Felis G.E."/>
            <person name="de Vos W.M."/>
            <person name="Barrangou R."/>
            <person name="Klaenhammer T.R."/>
            <person name="Caufield P.W."/>
            <person name="Cui Y."/>
            <person name="Zhang H."/>
            <person name="O'Toole P.W."/>
        </authorList>
    </citation>
    <scope>NUCLEOTIDE SEQUENCE [LARGE SCALE GENOMIC DNA]</scope>
    <source>
        <strain evidence="4 5">DSM 20515</strain>
    </source>
</reference>
<dbReference type="Gene3D" id="1.10.357.10">
    <property type="entry name" value="Tetracycline Repressor, domain 2"/>
    <property type="match status" value="1"/>
</dbReference>
<dbReference type="PATRIC" id="fig|1423733.4.peg.196"/>
<dbReference type="EMBL" id="AYYR01000082">
    <property type="protein sequence ID" value="KRM74418.1"/>
    <property type="molecule type" value="Genomic_DNA"/>
</dbReference>
<dbReference type="GO" id="GO:0003677">
    <property type="term" value="F:DNA binding"/>
    <property type="evidence" value="ECO:0007669"/>
    <property type="project" value="UniProtKB-UniRule"/>
</dbReference>
<dbReference type="GO" id="GO:0006355">
    <property type="term" value="P:regulation of DNA-templated transcription"/>
    <property type="evidence" value="ECO:0007669"/>
    <property type="project" value="UniProtKB-ARBA"/>
</dbReference>
<dbReference type="InterPro" id="IPR009057">
    <property type="entry name" value="Homeodomain-like_sf"/>
</dbReference>
<evidence type="ECO:0000256" key="1">
    <source>
        <dbReference type="ARBA" id="ARBA00023125"/>
    </source>
</evidence>
<dbReference type="InterPro" id="IPR036271">
    <property type="entry name" value="Tet_transcr_reg_TetR-rel_C_sf"/>
</dbReference>
<dbReference type="Proteomes" id="UP000051845">
    <property type="component" value="Unassembled WGS sequence"/>
</dbReference>
<evidence type="ECO:0000259" key="3">
    <source>
        <dbReference type="PROSITE" id="PS50977"/>
    </source>
</evidence>
<feature type="DNA-binding region" description="H-T-H motif" evidence="2">
    <location>
        <begin position="43"/>
        <end position="62"/>
    </location>
</feature>
<dbReference type="RefSeq" id="WP_054760530.1">
    <property type="nucleotide sequence ID" value="NZ_AYYR01000082.1"/>
</dbReference>
<dbReference type="PRINTS" id="PR00455">
    <property type="entry name" value="HTHTETR"/>
</dbReference>
<proteinExistence type="predicted"/>
<dbReference type="PROSITE" id="PS50977">
    <property type="entry name" value="HTH_TETR_2"/>
    <property type="match status" value="1"/>
</dbReference>
<sequence>MDHTDVKTLFDANIDNSSLSIKQQSVLKASLILFAEKGYENTSTQDIAKLAGCAEGTVFKHFKTKDALLKAVLDPFVNDILPQVIVDFLKDLSGQPEEHFAVLLRYAVRDRIKYIMENRQEMRIFIQEIVKNPSMLEGLTSRLVLVIETSVNQVFSCYQARGELVDWDAMRIIRTISGVLLGYLIPNIVMSSKPLDVDETTNEIVEFLLQGLVPAEARDEAETR</sequence>
<dbReference type="SUPFAM" id="SSF46689">
    <property type="entry name" value="Homeodomain-like"/>
    <property type="match status" value="1"/>
</dbReference>
<feature type="domain" description="HTH tetR-type" evidence="3">
    <location>
        <begin position="20"/>
        <end position="80"/>
    </location>
</feature>
<dbReference type="PANTHER" id="PTHR30055">
    <property type="entry name" value="HTH-TYPE TRANSCRIPTIONAL REGULATOR RUTR"/>
    <property type="match status" value="1"/>
</dbReference>
<dbReference type="InterPro" id="IPR001647">
    <property type="entry name" value="HTH_TetR"/>
</dbReference>
<name>A0A0R2B6Z7_SECCO</name>
<evidence type="ECO:0000313" key="5">
    <source>
        <dbReference type="Proteomes" id="UP000051845"/>
    </source>
</evidence>
<keyword evidence="1 2" id="KW-0238">DNA-binding</keyword>
<evidence type="ECO:0000313" key="4">
    <source>
        <dbReference type="EMBL" id="KRM74418.1"/>
    </source>
</evidence>
<organism evidence="4 5">
    <name type="scientific">Secundilactobacillus collinoides DSM 20515 = JCM 1123</name>
    <dbReference type="NCBI Taxonomy" id="1423733"/>
    <lineage>
        <taxon>Bacteria</taxon>
        <taxon>Bacillati</taxon>
        <taxon>Bacillota</taxon>
        <taxon>Bacilli</taxon>
        <taxon>Lactobacillales</taxon>
        <taxon>Lactobacillaceae</taxon>
        <taxon>Secundilactobacillus</taxon>
    </lineage>
</organism>